<sequence>MDMESGDDVKCDELADDRVSLNLLDNFAHVYAAMPSSGTISLLSSAATNAVAFTDWAAGWLAGWLPACLPACLPAWLAGWLVDNSRTEELEQLLRLRTRSETLPSESSEKLEKLQASD</sequence>
<keyword evidence="2" id="KW-1185">Reference proteome</keyword>
<reference evidence="1" key="2">
    <citation type="submission" date="2020-05" db="UniProtKB">
        <authorList>
            <consortium name="EnsemblMetazoa"/>
        </authorList>
    </citation>
    <scope>IDENTIFICATION</scope>
    <source>
        <strain evidence="1">IAEA</strain>
    </source>
</reference>
<dbReference type="EnsemblMetazoa" id="GPAI047367-RA">
    <property type="protein sequence ID" value="GPAI047367-PA"/>
    <property type="gene ID" value="GPAI047367"/>
</dbReference>
<evidence type="ECO:0000313" key="1">
    <source>
        <dbReference type="EnsemblMetazoa" id="GPAI047367-PA"/>
    </source>
</evidence>
<protein>
    <submittedName>
        <fullName evidence="1">Uncharacterized protein</fullName>
    </submittedName>
</protein>
<dbReference type="Proteomes" id="UP000092445">
    <property type="component" value="Unassembled WGS sequence"/>
</dbReference>
<dbReference type="VEuPathDB" id="VectorBase:GPAI047367"/>
<organism evidence="1 2">
    <name type="scientific">Glossina pallidipes</name>
    <name type="common">Tsetse fly</name>
    <dbReference type="NCBI Taxonomy" id="7398"/>
    <lineage>
        <taxon>Eukaryota</taxon>
        <taxon>Metazoa</taxon>
        <taxon>Ecdysozoa</taxon>
        <taxon>Arthropoda</taxon>
        <taxon>Hexapoda</taxon>
        <taxon>Insecta</taxon>
        <taxon>Pterygota</taxon>
        <taxon>Neoptera</taxon>
        <taxon>Endopterygota</taxon>
        <taxon>Diptera</taxon>
        <taxon>Brachycera</taxon>
        <taxon>Muscomorpha</taxon>
        <taxon>Hippoboscoidea</taxon>
        <taxon>Glossinidae</taxon>
        <taxon>Glossina</taxon>
    </lineage>
</organism>
<reference evidence="2" key="1">
    <citation type="submission" date="2014-03" db="EMBL/GenBank/DDBJ databases">
        <authorList>
            <person name="Aksoy S."/>
            <person name="Warren W."/>
            <person name="Wilson R.K."/>
        </authorList>
    </citation>
    <scope>NUCLEOTIDE SEQUENCE [LARGE SCALE GENOMIC DNA]</scope>
    <source>
        <strain evidence="2">IAEA</strain>
    </source>
</reference>
<evidence type="ECO:0000313" key="2">
    <source>
        <dbReference type="Proteomes" id="UP000092445"/>
    </source>
</evidence>
<proteinExistence type="predicted"/>
<name>A0A1B0AJ19_GLOPL</name>
<dbReference type="AlphaFoldDB" id="A0A1B0AJ19"/>
<accession>A0A1B0AJ19</accession>